<feature type="compositionally biased region" description="Low complexity" evidence="1">
    <location>
        <begin position="854"/>
        <end position="866"/>
    </location>
</feature>
<evidence type="ECO:0000313" key="3">
    <source>
        <dbReference type="Proteomes" id="UP001189429"/>
    </source>
</evidence>
<evidence type="ECO:0000313" key="2">
    <source>
        <dbReference type="EMBL" id="CAK0833281.1"/>
    </source>
</evidence>
<dbReference type="Proteomes" id="UP001189429">
    <property type="component" value="Unassembled WGS sequence"/>
</dbReference>
<proteinExistence type="predicted"/>
<evidence type="ECO:0000256" key="1">
    <source>
        <dbReference type="SAM" id="MobiDB-lite"/>
    </source>
</evidence>
<feature type="non-terminal residue" evidence="2">
    <location>
        <position position="1"/>
    </location>
</feature>
<name>A0ABN9SN87_9DINO</name>
<reference evidence="2" key="1">
    <citation type="submission" date="2023-10" db="EMBL/GenBank/DDBJ databases">
        <authorList>
            <person name="Chen Y."/>
            <person name="Shah S."/>
            <person name="Dougan E. K."/>
            <person name="Thang M."/>
            <person name="Chan C."/>
        </authorList>
    </citation>
    <scope>NUCLEOTIDE SEQUENCE [LARGE SCALE GENOMIC DNA]</scope>
</reference>
<accession>A0ABN9SN87</accession>
<feature type="region of interest" description="Disordered" evidence="1">
    <location>
        <begin position="854"/>
        <end position="880"/>
    </location>
</feature>
<feature type="region of interest" description="Disordered" evidence="1">
    <location>
        <begin position="21"/>
        <end position="45"/>
    </location>
</feature>
<gene>
    <name evidence="2" type="ORF">PCOR1329_LOCUS31024</name>
</gene>
<feature type="non-terminal residue" evidence="2">
    <location>
        <position position="971"/>
    </location>
</feature>
<keyword evidence="3" id="KW-1185">Reference proteome</keyword>
<organism evidence="2 3">
    <name type="scientific">Prorocentrum cordatum</name>
    <dbReference type="NCBI Taxonomy" id="2364126"/>
    <lineage>
        <taxon>Eukaryota</taxon>
        <taxon>Sar</taxon>
        <taxon>Alveolata</taxon>
        <taxon>Dinophyceae</taxon>
        <taxon>Prorocentrales</taxon>
        <taxon>Prorocentraceae</taxon>
        <taxon>Prorocentrum</taxon>
    </lineage>
</organism>
<dbReference type="EMBL" id="CAUYUJ010012106">
    <property type="protein sequence ID" value="CAK0833281.1"/>
    <property type="molecule type" value="Genomic_DNA"/>
</dbReference>
<comment type="caution">
    <text evidence="2">The sequence shown here is derived from an EMBL/GenBank/DDBJ whole genome shotgun (WGS) entry which is preliminary data.</text>
</comment>
<protein>
    <recommendedName>
        <fullName evidence="4">Reverse transcriptase domain-containing protein</fullName>
    </recommendedName>
</protein>
<sequence>WPACGPPGAAELADDARLVAARPAQGQPVAAPPTPRALGGPAAASPPDAAAEAIAALVDRAAQDAAAGAAADAVPAGVAGNDALLHLLRQLPAAFPRAPRIWVPRSLRQQVASILRALTVDATARAGAEAGGAAAEAAHRLCGAATQLLLRAAVDETEPGNHDEQELRASSGSNAILRARIRSAVGGDWTKLVRDSLHDLASAATVKIRHGSARGGRDILVGSPRVPPGPAADEGAQTLFHTDPLEPADEVALREALAAAAAMPKKKRLKVTLRLVGRQAAAIRRSFAHAKFAMGTCLLGAGMLVAGAVGERQYGAGRCAGTQLEIAEVRAAARTFPHRALIGLDIKNAVGQVRWADALKAAVAEAPMVAAPMAILCWELRVEVFLSDANGKGWHSCFIHGSLIQGNQEGHPAFCMVIAVVWHVVVNDPRLQPCRLEIRHWLYVDDWLMQAPLVIAVQWKRLRRPALPGDARALAARVPYRLHGLNLLGTEARGDLAMPLYAAGVPKQTQQRLDRAIRLADAALEMMRLAPPARAKQAAFALRRGIVAHALDYDAGVLPCSALLPHARVLDQSVVCVVAASIDLRPDQLTEAELQQISLPVWYAGLQVDVPSRIVPLARAARLVEHGPALRAEITSWAARGGAEAAIARDAKQYDGVDDAVADGILDMLRDCGFAALAGRGRPASDLAESASDPLRPEGPEQHLLSKYLQHSAAARYADLLEGAAARDRTRLLSAAGPTAGSTLTAELSLSGVALADREWVEAVRFRLGIPTPCPPGAQCLIEKTSTQELCLEQLDAHGDHAAGGYVRRELFVPELTTSRAEVWLDVWAYGVAELPDCLVDVTVRHPMSVAYQPGAAREPGSAARAAESEKDDRYPPAGGRAVWPAAHETFGCLGARAEALLEHCAAAHARRAHRRGRLPGNALRRWRAQLDAALMQGVAAQLLAARCGVPRRPRRRAALLSARQLEARSP</sequence>
<evidence type="ECO:0008006" key="4">
    <source>
        <dbReference type="Google" id="ProtNLM"/>
    </source>
</evidence>
<feature type="compositionally biased region" description="Low complexity" evidence="1">
    <location>
        <begin position="36"/>
        <end position="45"/>
    </location>
</feature>